<evidence type="ECO:0000259" key="4">
    <source>
        <dbReference type="PROSITE" id="PS50158"/>
    </source>
</evidence>
<dbReference type="PROSITE" id="PS50158">
    <property type="entry name" value="ZF_CCHC"/>
    <property type="match status" value="1"/>
</dbReference>
<dbReference type="EMBL" id="JAIWYP010000005">
    <property type="protein sequence ID" value="KAH3817067.1"/>
    <property type="molecule type" value="Genomic_DNA"/>
</dbReference>
<dbReference type="PANTHER" id="PTHR23095:SF46">
    <property type="entry name" value="GAG PROTEIN"/>
    <property type="match status" value="1"/>
</dbReference>
<protein>
    <recommendedName>
        <fullName evidence="4">CCHC-type domain-containing protein</fullName>
    </recommendedName>
</protein>
<dbReference type="GO" id="GO:0008270">
    <property type="term" value="F:zinc ion binding"/>
    <property type="evidence" value="ECO:0007669"/>
    <property type="project" value="UniProtKB-KW"/>
</dbReference>
<dbReference type="InterPro" id="IPR048270">
    <property type="entry name" value="PNMA_C"/>
</dbReference>
<dbReference type="InterPro" id="IPR001878">
    <property type="entry name" value="Znf_CCHC"/>
</dbReference>
<feature type="region of interest" description="Disordered" evidence="3">
    <location>
        <begin position="344"/>
        <end position="370"/>
    </location>
</feature>
<dbReference type="InterPro" id="IPR036875">
    <property type="entry name" value="Znf_CCHC_sf"/>
</dbReference>
<evidence type="ECO:0000313" key="5">
    <source>
        <dbReference type="EMBL" id="KAH3817067.1"/>
    </source>
</evidence>
<keyword evidence="2" id="KW-0175">Coiled coil</keyword>
<dbReference type="InterPro" id="IPR026523">
    <property type="entry name" value="PNMA"/>
</dbReference>
<dbReference type="Pfam" id="PF00098">
    <property type="entry name" value="zf-CCHC"/>
    <property type="match status" value="1"/>
</dbReference>
<keyword evidence="1" id="KW-0862">Zinc</keyword>
<proteinExistence type="predicted"/>
<name>A0A9D4GND9_DREPO</name>
<dbReference type="SMART" id="SM00343">
    <property type="entry name" value="ZnF_C2HC"/>
    <property type="match status" value="1"/>
</dbReference>
<keyword evidence="1" id="KW-0479">Metal-binding</keyword>
<keyword evidence="1" id="KW-0863">Zinc-finger</keyword>
<comment type="caution">
    <text evidence="5">The sequence shown here is derived from an EMBL/GenBank/DDBJ whole genome shotgun (WGS) entry which is preliminary data.</text>
</comment>
<reference evidence="5" key="2">
    <citation type="submission" date="2020-11" db="EMBL/GenBank/DDBJ databases">
        <authorList>
            <person name="McCartney M.A."/>
            <person name="Auch B."/>
            <person name="Kono T."/>
            <person name="Mallez S."/>
            <person name="Becker A."/>
            <person name="Gohl D.M."/>
            <person name="Silverstein K.A.T."/>
            <person name="Koren S."/>
            <person name="Bechman K.B."/>
            <person name="Herman A."/>
            <person name="Abrahante J.E."/>
            <person name="Garbe J."/>
        </authorList>
    </citation>
    <scope>NUCLEOTIDE SEQUENCE</scope>
    <source>
        <strain evidence="5">Duluth1</strain>
        <tissue evidence="5">Whole animal</tissue>
    </source>
</reference>
<evidence type="ECO:0000256" key="3">
    <source>
        <dbReference type="SAM" id="MobiDB-lite"/>
    </source>
</evidence>
<evidence type="ECO:0000256" key="1">
    <source>
        <dbReference type="PROSITE-ProRule" id="PRU00047"/>
    </source>
</evidence>
<evidence type="ECO:0000256" key="2">
    <source>
        <dbReference type="SAM" id="Coils"/>
    </source>
</evidence>
<dbReference type="AlphaFoldDB" id="A0A9D4GND9"/>
<dbReference type="GO" id="GO:0003676">
    <property type="term" value="F:nucleic acid binding"/>
    <property type="evidence" value="ECO:0007669"/>
    <property type="project" value="InterPro"/>
</dbReference>
<dbReference type="SUPFAM" id="SSF57756">
    <property type="entry name" value="Retrovirus zinc finger-like domains"/>
    <property type="match status" value="1"/>
</dbReference>
<accession>A0A9D4GND9</accession>
<feature type="coiled-coil region" evidence="2">
    <location>
        <begin position="282"/>
        <end position="316"/>
    </location>
</feature>
<feature type="domain" description="CCHC-type" evidence="4">
    <location>
        <begin position="385"/>
        <end position="400"/>
    </location>
</feature>
<gene>
    <name evidence="5" type="ORF">DPMN_118596</name>
</gene>
<reference evidence="5" key="1">
    <citation type="journal article" date="2019" name="bioRxiv">
        <title>The Genome of the Zebra Mussel, Dreissena polymorpha: A Resource for Invasive Species Research.</title>
        <authorList>
            <person name="McCartney M.A."/>
            <person name="Auch B."/>
            <person name="Kono T."/>
            <person name="Mallez S."/>
            <person name="Zhang Y."/>
            <person name="Obille A."/>
            <person name="Becker A."/>
            <person name="Abrahante J.E."/>
            <person name="Garbe J."/>
            <person name="Badalamenti J.P."/>
            <person name="Herman A."/>
            <person name="Mangelson H."/>
            <person name="Liachko I."/>
            <person name="Sullivan S."/>
            <person name="Sone E.D."/>
            <person name="Koren S."/>
            <person name="Silverstein K.A.T."/>
            <person name="Beckman K.B."/>
            <person name="Gohl D.M."/>
        </authorList>
    </citation>
    <scope>NUCLEOTIDE SEQUENCE</scope>
    <source>
        <strain evidence="5">Duluth1</strain>
        <tissue evidence="5">Whole animal</tissue>
    </source>
</reference>
<evidence type="ECO:0000313" key="6">
    <source>
        <dbReference type="Proteomes" id="UP000828390"/>
    </source>
</evidence>
<dbReference type="Pfam" id="PF14893">
    <property type="entry name" value="PNMA"/>
    <property type="match status" value="1"/>
</dbReference>
<dbReference type="PANTHER" id="PTHR23095">
    <property type="entry name" value="PARANEOPLASTIC ANTIGEN"/>
    <property type="match status" value="1"/>
</dbReference>
<dbReference type="Gene3D" id="4.10.60.10">
    <property type="entry name" value="Zinc finger, CCHC-type"/>
    <property type="match status" value="1"/>
</dbReference>
<sequence>MASKKSTFEEIETVGEEQITTTISEVDKLLLDAFHAMKLKNPKVNKEQVLKLMMEEDNPVYEDEHWNPSTISEEKDEVKQKHHLTSYHFPKLSKFYGDEGKGEVPWPTFKFELESLIVEQIFSEEQILLGLRRALMGTAGDIPRRLGSKDPKASVQKVIQKFESTFGAVDTKETILRKFYASQQLDSESIAGYTSRVEEIYTQAIKLGGIQMGDEDSLKSVVYQGLKKEMKQRAAYKFDIISDYDKFKIELRKIEQEIKTEKPEQKKCNADVNIEERKQTDMEDVKSLLGKLNSRIDILEKERIQLKEELRQNAQQPTYQQYAGQHQPLRYNFNPGGRNNFNRGGGNNFNRGGGRGDVPYRGQGRGNLRYQPRRPVASRTFTPTCYRCNEKGHMQNECPKV</sequence>
<keyword evidence="6" id="KW-1185">Reference proteome</keyword>
<organism evidence="5 6">
    <name type="scientific">Dreissena polymorpha</name>
    <name type="common">Zebra mussel</name>
    <name type="synonym">Mytilus polymorpha</name>
    <dbReference type="NCBI Taxonomy" id="45954"/>
    <lineage>
        <taxon>Eukaryota</taxon>
        <taxon>Metazoa</taxon>
        <taxon>Spiralia</taxon>
        <taxon>Lophotrochozoa</taxon>
        <taxon>Mollusca</taxon>
        <taxon>Bivalvia</taxon>
        <taxon>Autobranchia</taxon>
        <taxon>Heteroconchia</taxon>
        <taxon>Euheterodonta</taxon>
        <taxon>Imparidentia</taxon>
        <taxon>Neoheterodontei</taxon>
        <taxon>Myida</taxon>
        <taxon>Dreissenoidea</taxon>
        <taxon>Dreissenidae</taxon>
        <taxon>Dreissena</taxon>
    </lineage>
</organism>
<feature type="compositionally biased region" description="Gly residues" evidence="3">
    <location>
        <begin position="344"/>
        <end position="356"/>
    </location>
</feature>
<dbReference type="Proteomes" id="UP000828390">
    <property type="component" value="Unassembled WGS sequence"/>
</dbReference>